<gene>
    <name evidence="2" type="ORF">PROH_07800</name>
</gene>
<keyword evidence="3" id="KW-1185">Reference proteome</keyword>
<name>A0A0M2PTA4_PROHO</name>
<protein>
    <submittedName>
        <fullName evidence="2">Uncharacterized protein</fullName>
    </submittedName>
</protein>
<reference evidence="2" key="1">
    <citation type="submission" date="2012-04" db="EMBL/GenBank/DDBJ databases">
        <authorList>
            <person name="Borisov I.G."/>
            <person name="Ivanikova N.V."/>
            <person name="Pinevich A.V."/>
        </authorList>
    </citation>
    <scope>NUCLEOTIDE SEQUENCE</scope>
    <source>
        <strain evidence="2">CALU 1027</strain>
    </source>
</reference>
<dbReference type="EMBL" id="AJTX02000004">
    <property type="protein sequence ID" value="KKI99765.1"/>
    <property type="molecule type" value="Genomic_DNA"/>
</dbReference>
<dbReference type="AlphaFoldDB" id="A0A0M2PTA4"/>
<evidence type="ECO:0000313" key="2">
    <source>
        <dbReference type="EMBL" id="KKI99765.1"/>
    </source>
</evidence>
<accession>A0A0M2PTA4</accession>
<sequence length="221" mass="24042">MALGWGVGALGQPAIAVDVILPDRCPLLFRPLIQELLPSLPSYINRVLIRERAADPDSPTPGAGESAPNFQPDYLLLVGKVDFRELSVAEFAQTYPHLDLGDLLTMPYLQQVFLTTLERHHGPQGSTTQQRAYWLFLRSQPLDHGWELVKVLTLPGNATGYATGEATGEATGDATGYATPATVPGSQPQGIVPQDRTDGPLAIAVRQQLQHCRIGWERSDP</sequence>
<feature type="region of interest" description="Disordered" evidence="1">
    <location>
        <begin position="166"/>
        <end position="192"/>
    </location>
</feature>
<dbReference type="OrthoDB" id="424179at2"/>
<evidence type="ECO:0000256" key="1">
    <source>
        <dbReference type="SAM" id="MobiDB-lite"/>
    </source>
</evidence>
<proteinExistence type="predicted"/>
<comment type="caution">
    <text evidence="2">The sequence shown here is derived from an EMBL/GenBank/DDBJ whole genome shotgun (WGS) entry which is preliminary data.</text>
</comment>
<dbReference type="Proteomes" id="UP000034681">
    <property type="component" value="Unassembled WGS sequence"/>
</dbReference>
<organism evidence="2 3">
    <name type="scientific">Prochlorothrix hollandica PCC 9006 = CALU 1027</name>
    <dbReference type="NCBI Taxonomy" id="317619"/>
    <lineage>
        <taxon>Bacteria</taxon>
        <taxon>Bacillati</taxon>
        <taxon>Cyanobacteriota</taxon>
        <taxon>Cyanophyceae</taxon>
        <taxon>Prochlorotrichales</taxon>
        <taxon>Prochlorotrichaceae</taxon>
        <taxon>Prochlorothrix</taxon>
    </lineage>
</organism>
<dbReference type="RefSeq" id="WP_017710985.1">
    <property type="nucleotide sequence ID" value="NZ_KB235933.1"/>
</dbReference>
<evidence type="ECO:0000313" key="3">
    <source>
        <dbReference type="Proteomes" id="UP000034681"/>
    </source>
</evidence>
<dbReference type="STRING" id="317619.GCA_000332315_00299"/>